<dbReference type="PANTHER" id="PTHR22840">
    <property type="entry name" value="WD REPEAT-CONTAINING PROTEIN 36"/>
    <property type="match status" value="1"/>
</dbReference>
<dbReference type="InterPro" id="IPR036322">
    <property type="entry name" value="WD40_repeat_dom_sf"/>
</dbReference>
<feature type="region of interest" description="Disordered" evidence="4">
    <location>
        <begin position="122"/>
        <end position="171"/>
    </location>
</feature>
<evidence type="ECO:0000256" key="1">
    <source>
        <dbReference type="ARBA" id="ARBA00022574"/>
    </source>
</evidence>
<reference evidence="6" key="1">
    <citation type="submission" date="2014-05" db="EMBL/GenBank/DDBJ databases">
        <title>The transcriptome of the halophilic microalga Tetraselmis sp. GSL018 isolated from the Great Salt Lake, Utah.</title>
        <authorList>
            <person name="Jinkerson R.E."/>
            <person name="D'Adamo S."/>
            <person name="Posewitz M.C."/>
        </authorList>
    </citation>
    <scope>NUCLEOTIDE SEQUENCE</scope>
    <source>
        <strain evidence="6">GSL018</strain>
    </source>
</reference>
<dbReference type="PROSITE" id="PS50082">
    <property type="entry name" value="WD_REPEATS_2"/>
    <property type="match status" value="1"/>
</dbReference>
<dbReference type="PROSITE" id="PS50294">
    <property type="entry name" value="WD_REPEATS_REGION"/>
    <property type="match status" value="1"/>
</dbReference>
<name>A0A061RQ73_9CHLO</name>
<dbReference type="AlphaFoldDB" id="A0A061RQ73"/>
<proteinExistence type="predicted"/>
<dbReference type="InterPro" id="IPR019775">
    <property type="entry name" value="WD40_repeat_CS"/>
</dbReference>
<evidence type="ECO:0000256" key="4">
    <source>
        <dbReference type="SAM" id="MobiDB-lite"/>
    </source>
</evidence>
<accession>A0A061RQ73</accession>
<evidence type="ECO:0000256" key="2">
    <source>
        <dbReference type="ARBA" id="ARBA00022737"/>
    </source>
</evidence>
<dbReference type="SUPFAM" id="SSF50978">
    <property type="entry name" value="WD40 repeat-like"/>
    <property type="match status" value="1"/>
</dbReference>
<sequence length="389" mass="42310">MAYHAGSGLLAVAGSSLEIRMYDAEVLNLVRRFRGHTDRITDLAISGDARWVLSSSMDGTLRVWDIAVASILQVLDMGAPVASFSLSPEMEMLATSHPEQQGIFLWSNSQIFRGAGSAAVADRDETPLHARVEKATVGRRDDGEEEGASDEEDEEDGPRQEGGDGGGTLFAELPELRDADGRIVSGVSHPELVTVSLLPKSQWESLAVLEIIKERNKPVEPPKKPEAAPFFLPTVSSASMGRQPVFEVPEQPADGASADSKGRGSGTSPAEFGKVLHTAVENGDFDAFSSLIKSMTPSAIDMEVRARELLEGASDEEVMEIDGLLQYVESQLIARKDFEFVQAFFRMLLKIHGDAMISHQSLSERANRVRGLLNRVWSGIDSKCQNIRC</sequence>
<dbReference type="Pfam" id="PF25168">
    <property type="entry name" value="Beta-prop_WDR36-Utp21_2nd"/>
    <property type="match status" value="1"/>
</dbReference>
<feature type="region of interest" description="Disordered" evidence="4">
    <location>
        <begin position="249"/>
        <end position="270"/>
    </location>
</feature>
<keyword evidence="1 3" id="KW-0853">WD repeat</keyword>
<protein>
    <submittedName>
        <fullName evidence="6">U3 small nucleolar RNA-associated protein 21</fullName>
    </submittedName>
</protein>
<dbReference type="InterPro" id="IPR001680">
    <property type="entry name" value="WD40_rpt"/>
</dbReference>
<dbReference type="PANTHER" id="PTHR22840:SF12">
    <property type="entry name" value="WD REPEAT-CONTAINING PROTEIN 36"/>
    <property type="match status" value="1"/>
</dbReference>
<feature type="compositionally biased region" description="Basic and acidic residues" evidence="4">
    <location>
        <begin position="122"/>
        <end position="142"/>
    </location>
</feature>
<dbReference type="EMBL" id="GBEZ01013115">
    <property type="protein sequence ID" value="JAC72840.1"/>
    <property type="molecule type" value="Transcribed_RNA"/>
</dbReference>
<dbReference type="GO" id="GO:0034388">
    <property type="term" value="C:Pwp2p-containing subcomplex of 90S preribosome"/>
    <property type="evidence" value="ECO:0007669"/>
    <property type="project" value="TreeGrafter"/>
</dbReference>
<dbReference type="GO" id="GO:0032040">
    <property type="term" value="C:small-subunit processome"/>
    <property type="evidence" value="ECO:0007669"/>
    <property type="project" value="InterPro"/>
</dbReference>
<feature type="domain" description="WDR36/Utp21 C-terminal" evidence="5">
    <location>
        <begin position="191"/>
        <end position="389"/>
    </location>
</feature>
<evidence type="ECO:0000256" key="3">
    <source>
        <dbReference type="PROSITE-ProRule" id="PRU00221"/>
    </source>
</evidence>
<evidence type="ECO:0000259" key="5">
    <source>
        <dbReference type="Pfam" id="PF04192"/>
    </source>
</evidence>
<feature type="non-terminal residue" evidence="6">
    <location>
        <position position="389"/>
    </location>
</feature>
<feature type="repeat" description="WD" evidence="3">
    <location>
        <begin position="33"/>
        <end position="74"/>
    </location>
</feature>
<dbReference type="InterPro" id="IPR015943">
    <property type="entry name" value="WD40/YVTN_repeat-like_dom_sf"/>
</dbReference>
<gene>
    <name evidence="6" type="primary">WDR36</name>
    <name evidence="6" type="ORF">TSPGSL018_30367</name>
</gene>
<dbReference type="SMART" id="SM00320">
    <property type="entry name" value="WD40"/>
    <property type="match status" value="2"/>
</dbReference>
<dbReference type="Gene3D" id="2.130.10.10">
    <property type="entry name" value="YVTN repeat-like/Quinoprotein amine dehydrogenase"/>
    <property type="match status" value="1"/>
</dbReference>
<dbReference type="InterPro" id="IPR007319">
    <property type="entry name" value="WDR36/Utp21_C"/>
</dbReference>
<dbReference type="PROSITE" id="PS00678">
    <property type="entry name" value="WD_REPEATS_1"/>
    <property type="match status" value="1"/>
</dbReference>
<organism evidence="6">
    <name type="scientific">Tetraselmis sp. GSL018</name>
    <dbReference type="NCBI Taxonomy" id="582737"/>
    <lineage>
        <taxon>Eukaryota</taxon>
        <taxon>Viridiplantae</taxon>
        <taxon>Chlorophyta</taxon>
        <taxon>core chlorophytes</taxon>
        <taxon>Chlorodendrophyceae</taxon>
        <taxon>Chlorodendrales</taxon>
        <taxon>Chlorodendraceae</taxon>
        <taxon>Tetraselmis</taxon>
    </lineage>
</organism>
<keyword evidence="2" id="KW-0677">Repeat</keyword>
<dbReference type="GO" id="GO:0006364">
    <property type="term" value="P:rRNA processing"/>
    <property type="evidence" value="ECO:0007669"/>
    <property type="project" value="InterPro"/>
</dbReference>
<feature type="compositionally biased region" description="Acidic residues" evidence="4">
    <location>
        <begin position="143"/>
        <end position="156"/>
    </location>
</feature>
<evidence type="ECO:0000313" key="6">
    <source>
        <dbReference type="EMBL" id="JAC72840.1"/>
    </source>
</evidence>
<dbReference type="Pfam" id="PF04192">
    <property type="entry name" value="Utp21"/>
    <property type="match status" value="1"/>
</dbReference>